<dbReference type="EC" id="3.6.4.13" evidence="1"/>
<dbReference type="PROSITE" id="PS51194">
    <property type="entry name" value="HELICASE_CTER"/>
    <property type="match status" value="1"/>
</dbReference>
<evidence type="ECO:0000256" key="2">
    <source>
        <dbReference type="ARBA" id="ARBA00022741"/>
    </source>
</evidence>
<dbReference type="InterPro" id="IPR000629">
    <property type="entry name" value="RNA-helicase_DEAD-box_CS"/>
</dbReference>
<dbReference type="Proteomes" id="UP001164746">
    <property type="component" value="Chromosome 11"/>
</dbReference>
<dbReference type="SMART" id="SM00490">
    <property type="entry name" value="HELICc"/>
    <property type="match status" value="1"/>
</dbReference>
<sequence>MARRVLADDLKTVEFETSEDVDVTPTFDSMGLREELLRGVYAYGFEKPSAIQQRSIKPIVKGRDVIAQAQSGTGKTATFSISVLQCLDTQVRETQALILSPTRELATQIQKVILALGDYMNVQCHACIGGTNIGEDIRKLDYGQHVISGTPGRVFDMIKRRNLRTRAIKMLILDEADEMLNKGFKEQIYDVYRYLPPATQVCLISATLPHEILEMTSKFMTDPIRILFFVAVEREEWKFDTLCDLYDTLTITQAVIFCNTKRKVDWLTEKMRDANFTVSSMHGEMKQQEREAIMKQFRSGASRVLITTDVWARGLDVQQVSLVINYDLPNNRELYIHRILRDIEQYYSTQIDEMPMN</sequence>
<evidence type="ECO:0000259" key="10">
    <source>
        <dbReference type="PROSITE" id="PS51195"/>
    </source>
</evidence>
<dbReference type="InterPro" id="IPR011545">
    <property type="entry name" value="DEAD/DEAH_box_helicase_dom"/>
</dbReference>
<evidence type="ECO:0000313" key="11">
    <source>
        <dbReference type="EMBL" id="WAR19577.1"/>
    </source>
</evidence>
<evidence type="ECO:0000256" key="5">
    <source>
        <dbReference type="ARBA" id="ARBA00022840"/>
    </source>
</evidence>
<dbReference type="PROSITE" id="PS00039">
    <property type="entry name" value="DEAD_ATP_HELICASE"/>
    <property type="match status" value="1"/>
</dbReference>
<evidence type="ECO:0000256" key="4">
    <source>
        <dbReference type="ARBA" id="ARBA00022806"/>
    </source>
</evidence>
<evidence type="ECO:0000259" key="8">
    <source>
        <dbReference type="PROSITE" id="PS51192"/>
    </source>
</evidence>
<name>A0ABY7FDC9_MYAAR</name>
<dbReference type="Pfam" id="PF00270">
    <property type="entry name" value="DEAD"/>
    <property type="match status" value="1"/>
</dbReference>
<keyword evidence="2 7" id="KW-0547">Nucleotide-binding</keyword>
<gene>
    <name evidence="11" type="ORF">MAR_001415</name>
</gene>
<evidence type="ECO:0000259" key="9">
    <source>
        <dbReference type="PROSITE" id="PS51194"/>
    </source>
</evidence>
<dbReference type="SMART" id="SM00487">
    <property type="entry name" value="DEXDc"/>
    <property type="match status" value="1"/>
</dbReference>
<dbReference type="CDD" id="cd18787">
    <property type="entry name" value="SF2_C_DEAD"/>
    <property type="match status" value="1"/>
</dbReference>
<keyword evidence="3 7" id="KW-0378">Hydrolase</keyword>
<dbReference type="InterPro" id="IPR027417">
    <property type="entry name" value="P-loop_NTPase"/>
</dbReference>
<dbReference type="PROSITE" id="PS51192">
    <property type="entry name" value="HELICASE_ATP_BIND_1"/>
    <property type="match status" value="1"/>
</dbReference>
<dbReference type="SUPFAM" id="SSF52540">
    <property type="entry name" value="P-loop containing nucleoside triphosphate hydrolases"/>
    <property type="match status" value="2"/>
</dbReference>
<dbReference type="InterPro" id="IPR014001">
    <property type="entry name" value="Helicase_ATP-bd"/>
</dbReference>
<feature type="short sequence motif" description="Q motif" evidence="6">
    <location>
        <begin position="25"/>
        <end position="53"/>
    </location>
</feature>
<dbReference type="InterPro" id="IPR014014">
    <property type="entry name" value="RNA_helicase_DEAD_Q_motif"/>
</dbReference>
<evidence type="ECO:0000256" key="6">
    <source>
        <dbReference type="PROSITE-ProRule" id="PRU00552"/>
    </source>
</evidence>
<dbReference type="CDD" id="cd18045">
    <property type="entry name" value="DEADc_EIF4AIII_DDX48"/>
    <property type="match status" value="1"/>
</dbReference>
<evidence type="ECO:0000256" key="1">
    <source>
        <dbReference type="ARBA" id="ARBA00012552"/>
    </source>
</evidence>
<dbReference type="Pfam" id="PF00271">
    <property type="entry name" value="Helicase_C"/>
    <property type="match status" value="1"/>
</dbReference>
<dbReference type="PANTHER" id="PTHR47958">
    <property type="entry name" value="ATP-DEPENDENT RNA HELICASE DBP3"/>
    <property type="match status" value="1"/>
</dbReference>
<feature type="domain" description="Helicase ATP-binding" evidence="8">
    <location>
        <begin position="56"/>
        <end position="226"/>
    </location>
</feature>
<organism evidence="11 12">
    <name type="scientific">Mya arenaria</name>
    <name type="common">Soft-shell clam</name>
    <dbReference type="NCBI Taxonomy" id="6604"/>
    <lineage>
        <taxon>Eukaryota</taxon>
        <taxon>Metazoa</taxon>
        <taxon>Spiralia</taxon>
        <taxon>Lophotrochozoa</taxon>
        <taxon>Mollusca</taxon>
        <taxon>Bivalvia</taxon>
        <taxon>Autobranchia</taxon>
        <taxon>Heteroconchia</taxon>
        <taxon>Euheterodonta</taxon>
        <taxon>Imparidentia</taxon>
        <taxon>Neoheterodontei</taxon>
        <taxon>Myida</taxon>
        <taxon>Myoidea</taxon>
        <taxon>Myidae</taxon>
        <taxon>Mya</taxon>
    </lineage>
</organism>
<dbReference type="PROSITE" id="PS51195">
    <property type="entry name" value="Q_MOTIF"/>
    <property type="match status" value="1"/>
</dbReference>
<evidence type="ECO:0000313" key="12">
    <source>
        <dbReference type="Proteomes" id="UP001164746"/>
    </source>
</evidence>
<proteinExistence type="inferred from homology"/>
<reference evidence="11" key="1">
    <citation type="submission" date="2022-11" db="EMBL/GenBank/DDBJ databases">
        <title>Centuries of genome instability and evolution in soft-shell clam transmissible cancer (bioRxiv).</title>
        <authorList>
            <person name="Hart S.F.M."/>
            <person name="Yonemitsu M.A."/>
            <person name="Giersch R.M."/>
            <person name="Beal B.F."/>
            <person name="Arriagada G."/>
            <person name="Davis B.W."/>
            <person name="Ostrander E.A."/>
            <person name="Goff S.P."/>
            <person name="Metzger M.J."/>
        </authorList>
    </citation>
    <scope>NUCLEOTIDE SEQUENCE</scope>
    <source>
        <strain evidence="11">MELC-2E11</strain>
        <tissue evidence="11">Siphon/mantle</tissue>
    </source>
</reference>
<feature type="non-terminal residue" evidence="11">
    <location>
        <position position="1"/>
    </location>
</feature>
<keyword evidence="4 7" id="KW-0347">Helicase</keyword>
<evidence type="ECO:0000256" key="3">
    <source>
        <dbReference type="ARBA" id="ARBA00022801"/>
    </source>
</evidence>
<feature type="domain" description="DEAD-box RNA helicase Q" evidence="10">
    <location>
        <begin position="25"/>
        <end position="53"/>
    </location>
</feature>
<dbReference type="Gene3D" id="3.40.50.300">
    <property type="entry name" value="P-loop containing nucleotide triphosphate hydrolases"/>
    <property type="match status" value="2"/>
</dbReference>
<protein>
    <recommendedName>
        <fullName evidence="1">RNA helicase</fullName>
        <ecNumber evidence="1">3.6.4.13</ecNumber>
    </recommendedName>
</protein>
<keyword evidence="12" id="KW-1185">Reference proteome</keyword>
<keyword evidence="5 7" id="KW-0067">ATP-binding</keyword>
<dbReference type="InterPro" id="IPR001650">
    <property type="entry name" value="Helicase_C-like"/>
</dbReference>
<accession>A0ABY7FDC9</accession>
<feature type="domain" description="Helicase C-terminal" evidence="9">
    <location>
        <begin position="241"/>
        <end position="357"/>
    </location>
</feature>
<dbReference type="EMBL" id="CP111022">
    <property type="protein sequence ID" value="WAR19577.1"/>
    <property type="molecule type" value="Genomic_DNA"/>
</dbReference>
<comment type="similarity">
    <text evidence="7">Belongs to the DEAD box helicase family.</text>
</comment>
<evidence type="ECO:0000256" key="7">
    <source>
        <dbReference type="RuleBase" id="RU000492"/>
    </source>
</evidence>